<feature type="region of interest" description="Disordered" evidence="1">
    <location>
        <begin position="375"/>
        <end position="446"/>
    </location>
</feature>
<name>A0A3B3X231_9TELE</name>
<evidence type="ECO:0000313" key="4">
    <source>
        <dbReference type="Proteomes" id="UP000261480"/>
    </source>
</evidence>
<dbReference type="Gene3D" id="2.30.29.30">
    <property type="entry name" value="Pleckstrin-homology domain (PH domain)/Phosphotyrosine-binding domain (PTB)"/>
    <property type="match status" value="2"/>
</dbReference>
<proteinExistence type="predicted"/>
<feature type="compositionally biased region" description="Basic and acidic residues" evidence="1">
    <location>
        <begin position="437"/>
        <end position="446"/>
    </location>
</feature>
<dbReference type="KEGG" id="pmei:106922966"/>
<feature type="compositionally biased region" description="Polar residues" evidence="1">
    <location>
        <begin position="465"/>
        <end position="474"/>
    </location>
</feature>
<feature type="compositionally biased region" description="Low complexity" evidence="1">
    <location>
        <begin position="475"/>
        <end position="495"/>
    </location>
</feature>
<keyword evidence="4" id="KW-1185">Reference proteome</keyword>
<dbReference type="GO" id="GO:0043410">
    <property type="term" value="P:positive regulation of MAPK cascade"/>
    <property type="evidence" value="ECO:0007669"/>
    <property type="project" value="TreeGrafter"/>
</dbReference>
<dbReference type="PROSITE" id="PS51064">
    <property type="entry name" value="IRS_PTB"/>
    <property type="match status" value="1"/>
</dbReference>
<dbReference type="STRING" id="48701.ENSPMEP00000009107"/>
<dbReference type="RefSeq" id="XP_014851238.1">
    <property type="nucleotide sequence ID" value="XM_014995752.1"/>
</dbReference>
<dbReference type="OrthoDB" id="6243387at2759"/>
<evidence type="ECO:0000256" key="1">
    <source>
        <dbReference type="SAM" id="MobiDB-lite"/>
    </source>
</evidence>
<dbReference type="InterPro" id="IPR001849">
    <property type="entry name" value="PH_domain"/>
</dbReference>
<dbReference type="InterPro" id="IPR011993">
    <property type="entry name" value="PH-like_dom_sf"/>
</dbReference>
<dbReference type="InterPro" id="IPR050996">
    <property type="entry name" value="Docking_Protein_DOK"/>
</dbReference>
<dbReference type="SMART" id="SM00233">
    <property type="entry name" value="PH"/>
    <property type="match status" value="1"/>
</dbReference>
<protein>
    <recommendedName>
        <fullName evidence="2">IRS-type PTB domain-containing protein</fullName>
    </recommendedName>
</protein>
<accession>A0A3B3X231</accession>
<feature type="compositionally biased region" description="Polar residues" evidence="1">
    <location>
        <begin position="378"/>
        <end position="390"/>
    </location>
</feature>
<dbReference type="GO" id="GO:0007265">
    <property type="term" value="P:Ras protein signal transduction"/>
    <property type="evidence" value="ECO:0007669"/>
    <property type="project" value="TreeGrafter"/>
</dbReference>
<dbReference type="SMART" id="SM01244">
    <property type="entry name" value="IRS"/>
    <property type="match status" value="1"/>
</dbReference>
<reference evidence="3" key="1">
    <citation type="submission" date="2025-08" db="UniProtKB">
        <authorList>
            <consortium name="Ensembl"/>
        </authorList>
    </citation>
    <scope>IDENTIFICATION</scope>
</reference>
<dbReference type="GO" id="GO:0005737">
    <property type="term" value="C:cytoplasm"/>
    <property type="evidence" value="ECO:0007669"/>
    <property type="project" value="TreeGrafter"/>
</dbReference>
<sequence>MDSHIKTGKVYLKPHKPHKKWKPVRLSLFAPSSSSVGRLEIGDGGGGADLRRPHQLHGEKKVKVVRLSELISVLRLPPNAEACHLDNMSTFCVETEDRTLVFAAPKDDCLEWVDKLCHSSFQREKSSGSSQVHMEENQIYASADEAPQFWVAIQKNDAATRCGLQGSYWLQLEQQSLLLRDAKKKTKVMEWPYELLRRYGHDKVSLTVEAGRRCESGPGTFCFETQQADKLFNLIQSNIKRNALAAASGSQSQDTEKVLVTNIQPHSPLPKIPDLTNMADILENKLRMQDRRSPVFDNMAKGLDDSVGLSEGSPAPITLMPLPSIPTLDGTSGDKLKSQSNAIYADPNDCGLSIVVPKLATAQYIDPARVLPLKPPISQDSDAALPNTSDSHPDAKADVPDSVYSEVYDKISPDKNKQPVLQNATKMSDEPIYSEPVSRKESDCQKLEPKPDPFEHLYAQVCKAPTSSRNAAPVTTTTTSSRTTTTSSTATGSSMSREEPLDDVIYENLGII</sequence>
<evidence type="ECO:0000259" key="2">
    <source>
        <dbReference type="PROSITE" id="PS51064"/>
    </source>
</evidence>
<organism evidence="3 4">
    <name type="scientific">Poecilia mexicana</name>
    <dbReference type="NCBI Taxonomy" id="48701"/>
    <lineage>
        <taxon>Eukaryota</taxon>
        <taxon>Metazoa</taxon>
        <taxon>Chordata</taxon>
        <taxon>Craniata</taxon>
        <taxon>Vertebrata</taxon>
        <taxon>Euteleostomi</taxon>
        <taxon>Actinopterygii</taxon>
        <taxon>Neopterygii</taxon>
        <taxon>Teleostei</taxon>
        <taxon>Neoteleostei</taxon>
        <taxon>Acanthomorphata</taxon>
        <taxon>Ovalentaria</taxon>
        <taxon>Atherinomorphae</taxon>
        <taxon>Cyprinodontiformes</taxon>
        <taxon>Poeciliidae</taxon>
        <taxon>Poeciliinae</taxon>
        <taxon>Poecilia</taxon>
    </lineage>
</organism>
<dbReference type="PANTHER" id="PTHR21258">
    <property type="entry name" value="DOCKING PROTEIN RELATED"/>
    <property type="match status" value="1"/>
</dbReference>
<dbReference type="Ensembl" id="ENSPMET00000001341.1">
    <property type="protein sequence ID" value="ENSPMEP00000009107.1"/>
    <property type="gene ID" value="ENSPMEG00000010923.1"/>
</dbReference>
<dbReference type="GeneID" id="106922966"/>
<feature type="compositionally biased region" description="Basic and acidic residues" evidence="1">
    <location>
        <begin position="407"/>
        <end position="417"/>
    </location>
</feature>
<dbReference type="Proteomes" id="UP000261480">
    <property type="component" value="Unplaced"/>
</dbReference>
<dbReference type="AlphaFoldDB" id="A0A3B3X231"/>
<dbReference type="PANTHER" id="PTHR21258:SF46">
    <property type="entry name" value="DOCKING PROTEIN 1"/>
    <property type="match status" value="1"/>
</dbReference>
<dbReference type="SUPFAM" id="SSF50729">
    <property type="entry name" value="PH domain-like"/>
    <property type="match status" value="1"/>
</dbReference>
<dbReference type="InterPro" id="IPR002404">
    <property type="entry name" value="IRS_PTB"/>
</dbReference>
<dbReference type="SMART" id="SM00310">
    <property type="entry name" value="PTBI"/>
    <property type="match status" value="1"/>
</dbReference>
<reference evidence="3" key="2">
    <citation type="submission" date="2025-09" db="UniProtKB">
        <authorList>
            <consortium name="Ensembl"/>
        </authorList>
    </citation>
    <scope>IDENTIFICATION</scope>
</reference>
<feature type="region of interest" description="Disordered" evidence="1">
    <location>
        <begin position="465"/>
        <end position="502"/>
    </location>
</feature>
<evidence type="ECO:0000313" key="3">
    <source>
        <dbReference type="Ensembl" id="ENSPMEP00000009107.1"/>
    </source>
</evidence>
<dbReference type="Pfam" id="PF02174">
    <property type="entry name" value="IRS"/>
    <property type="match status" value="1"/>
</dbReference>
<dbReference type="GO" id="GO:0007169">
    <property type="term" value="P:cell surface receptor protein tyrosine kinase signaling pathway"/>
    <property type="evidence" value="ECO:0007669"/>
    <property type="project" value="TreeGrafter"/>
</dbReference>
<feature type="domain" description="IRS-type PTB" evidence="2">
    <location>
        <begin position="145"/>
        <end position="249"/>
    </location>
</feature>